<evidence type="ECO:0000256" key="2">
    <source>
        <dbReference type="ARBA" id="ARBA00004065"/>
    </source>
</evidence>
<dbReference type="PIRSF" id="PIRSF037839">
    <property type="entry name" value="Ribonuclease_H"/>
    <property type="match status" value="1"/>
</dbReference>
<dbReference type="Gene3D" id="3.40.970.10">
    <property type="entry name" value="Ribonuclease H1, N-terminal domain"/>
    <property type="match status" value="1"/>
</dbReference>
<dbReference type="EMBL" id="UARG01000017">
    <property type="protein sequence ID" value="SQA76952.1"/>
    <property type="molecule type" value="Genomic_DNA"/>
</dbReference>
<comment type="cofactor">
    <cofactor evidence="12">
        <name>Mn(2+)</name>
        <dbReference type="ChEBI" id="CHEBI:29035"/>
    </cofactor>
    <cofactor evidence="12">
        <name>Mg(2+)</name>
        <dbReference type="ChEBI" id="CHEBI:18420"/>
    </cofactor>
    <text evidence="12">Binds 2 metal ions per subunit. Manganese or magnesium.</text>
</comment>
<protein>
    <recommendedName>
        <fullName evidence="5 11">Ribonuclease H</fullName>
        <ecNumber evidence="4 11">3.1.26.4</ecNumber>
    </recommendedName>
</protein>
<dbReference type="Proteomes" id="UP000249891">
    <property type="component" value="Unassembled WGS sequence"/>
</dbReference>
<keyword evidence="9 11" id="KW-0378">Hydrolase</keyword>
<feature type="binding site" evidence="12">
    <location>
        <position position="122"/>
    </location>
    <ligand>
        <name>Mg(2+)</name>
        <dbReference type="ChEBI" id="CHEBI:18420"/>
        <label>2</label>
    </ligand>
</feature>
<comment type="catalytic activity">
    <reaction evidence="11">
        <text>Endonucleolytic cleavage to 5'-phosphomonoester.</text>
        <dbReference type="EC" id="3.1.26.4"/>
    </reaction>
</comment>
<feature type="binding site" evidence="12">
    <location>
        <position position="205"/>
    </location>
    <ligand>
        <name>Mg(2+)</name>
        <dbReference type="ChEBI" id="CHEBI:18420"/>
        <label>1</label>
    </ligand>
</feature>
<dbReference type="SUPFAM" id="SSF55658">
    <property type="entry name" value="L9 N-domain-like"/>
    <property type="match status" value="1"/>
</dbReference>
<comment type="function">
    <text evidence="2 11">Endonuclease that specifically degrades the RNA of RNA-DNA hybrids.</text>
</comment>
<feature type="domain" description="RNase H type-1" evidence="13">
    <location>
        <begin position="75"/>
        <end position="211"/>
    </location>
</feature>
<keyword evidence="12" id="KW-0464">Manganese</keyword>
<dbReference type="SUPFAM" id="SSF53098">
    <property type="entry name" value="Ribonuclease H-like"/>
    <property type="match status" value="1"/>
</dbReference>
<evidence type="ECO:0000256" key="9">
    <source>
        <dbReference type="ARBA" id="ARBA00022801"/>
    </source>
</evidence>
<dbReference type="InterPro" id="IPR002156">
    <property type="entry name" value="RNaseH_domain"/>
</dbReference>
<dbReference type="Pfam" id="PF00075">
    <property type="entry name" value="RNase_H"/>
    <property type="match status" value="1"/>
</dbReference>
<evidence type="ECO:0000313" key="15">
    <source>
        <dbReference type="Proteomes" id="UP000249891"/>
    </source>
</evidence>
<dbReference type="RefSeq" id="WP_128090610.1">
    <property type="nucleotide sequence ID" value="NZ_UARG01000017.1"/>
</dbReference>
<dbReference type="InterPro" id="IPR036397">
    <property type="entry name" value="RNaseH_sf"/>
</dbReference>
<keyword evidence="6 11" id="KW-0540">Nuclease</keyword>
<evidence type="ECO:0000256" key="8">
    <source>
        <dbReference type="ARBA" id="ARBA00022759"/>
    </source>
</evidence>
<dbReference type="GO" id="GO:0004523">
    <property type="term" value="F:RNA-DNA hybrid ribonuclease activity"/>
    <property type="evidence" value="ECO:0007669"/>
    <property type="project" value="UniProtKB-UniRule"/>
</dbReference>
<dbReference type="GO" id="GO:0003676">
    <property type="term" value="F:nucleic acid binding"/>
    <property type="evidence" value="ECO:0007669"/>
    <property type="project" value="UniProtKB-UniRule"/>
</dbReference>
<evidence type="ECO:0000256" key="1">
    <source>
        <dbReference type="ARBA" id="ARBA00001946"/>
    </source>
</evidence>
<dbReference type="FunFam" id="3.40.970.10:FF:000002">
    <property type="entry name" value="Ribonuclease H"/>
    <property type="match status" value="1"/>
</dbReference>
<dbReference type="EC" id="3.1.26.4" evidence="4 11"/>
<keyword evidence="8 11" id="KW-0255">Endonuclease</keyword>
<keyword evidence="10 11" id="KW-0460">Magnesium</keyword>
<evidence type="ECO:0000256" key="6">
    <source>
        <dbReference type="ARBA" id="ARBA00022722"/>
    </source>
</evidence>
<dbReference type="GO" id="GO:0005737">
    <property type="term" value="C:cytoplasm"/>
    <property type="evidence" value="ECO:0007669"/>
    <property type="project" value="UniProtKB-SubCell"/>
</dbReference>
<keyword evidence="7 11" id="KW-0479">Metal-binding</keyword>
<comment type="subcellular location">
    <subcellularLocation>
        <location evidence="11">Cytoplasm</location>
    </subcellularLocation>
</comment>
<dbReference type="InterPro" id="IPR009027">
    <property type="entry name" value="Ribosomal_bL9/RNase_H1_N"/>
</dbReference>
<evidence type="ECO:0000313" key="14">
    <source>
        <dbReference type="EMBL" id="SQA76952.1"/>
    </source>
</evidence>
<evidence type="ECO:0000256" key="11">
    <source>
        <dbReference type="PIRNR" id="PIRNR037839"/>
    </source>
</evidence>
<evidence type="ECO:0000256" key="10">
    <source>
        <dbReference type="ARBA" id="ARBA00022842"/>
    </source>
</evidence>
<dbReference type="Pfam" id="PF01693">
    <property type="entry name" value="Cauli_VI"/>
    <property type="match status" value="1"/>
</dbReference>
<proteinExistence type="inferred from homology"/>
<feature type="binding site" evidence="12">
    <location>
        <position position="145"/>
    </location>
    <ligand>
        <name>Mg(2+)</name>
        <dbReference type="ChEBI" id="CHEBI:18420"/>
        <label>2</label>
    </ligand>
</feature>
<dbReference type="InterPro" id="IPR011320">
    <property type="entry name" value="RNase_H1_N"/>
</dbReference>
<dbReference type="PROSITE" id="PS50879">
    <property type="entry name" value="RNASE_H_1"/>
    <property type="match status" value="1"/>
</dbReference>
<evidence type="ECO:0000256" key="3">
    <source>
        <dbReference type="ARBA" id="ARBA00005300"/>
    </source>
</evidence>
<keyword evidence="11" id="KW-0963">Cytoplasm</keyword>
<sequence length="211" mass="23785">MAKKYYVVWEGHQTGVFTSWAECKKAVNNFPNAKYKSFSTEEMAQKAYAGNYETYKGKKIEEPALSSGALKLIGKPILPSIAVDAACSGNPGIMEYRGVDTETQAEIFRLSPMKDGTNNIGEFLAIVHALAFLKQRNLTMPIYSDSEIAIRWVQQKVCKTKLGKTADNAKIFELITRAEKWLQENTYPNRILKWETKAWGENPADFGRKDS</sequence>
<reference evidence="14 15" key="1">
    <citation type="submission" date="2018-06" db="EMBL/GenBank/DDBJ databases">
        <authorList>
            <consortium name="Pathogen Informatics"/>
            <person name="Doyle S."/>
        </authorList>
    </citation>
    <scope>NUCLEOTIDE SEQUENCE [LARGE SCALE GENOMIC DNA]</scope>
    <source>
        <strain evidence="14 15">NCTC11546</strain>
    </source>
</reference>
<feature type="binding site" evidence="12">
    <location>
        <position position="84"/>
    </location>
    <ligand>
        <name>Mg(2+)</name>
        <dbReference type="ChEBI" id="CHEBI:18420"/>
        <label>1</label>
    </ligand>
</feature>
<comment type="cofactor">
    <cofactor evidence="1">
        <name>Mg(2+)</name>
        <dbReference type="ChEBI" id="CHEBI:18420"/>
    </cofactor>
</comment>
<dbReference type="AlphaFoldDB" id="A0A2X2R986"/>
<organism evidence="14 15">
    <name type="scientific">Capnocytophaga ochracea</name>
    <dbReference type="NCBI Taxonomy" id="1018"/>
    <lineage>
        <taxon>Bacteria</taxon>
        <taxon>Pseudomonadati</taxon>
        <taxon>Bacteroidota</taxon>
        <taxon>Flavobacteriia</taxon>
        <taxon>Flavobacteriales</taxon>
        <taxon>Flavobacteriaceae</taxon>
        <taxon>Capnocytophaga</taxon>
    </lineage>
</organism>
<evidence type="ECO:0000256" key="12">
    <source>
        <dbReference type="PIRSR" id="PIRSR037839-1"/>
    </source>
</evidence>
<name>A0A2X2R986_CAPOC</name>
<dbReference type="InterPro" id="IPR012337">
    <property type="entry name" value="RNaseH-like_sf"/>
</dbReference>
<evidence type="ECO:0000259" key="13">
    <source>
        <dbReference type="PROSITE" id="PS50879"/>
    </source>
</evidence>
<evidence type="ECO:0000256" key="5">
    <source>
        <dbReference type="ARBA" id="ARBA00017721"/>
    </source>
</evidence>
<dbReference type="InterPro" id="IPR017290">
    <property type="entry name" value="RNase_H_bac"/>
</dbReference>
<evidence type="ECO:0000256" key="4">
    <source>
        <dbReference type="ARBA" id="ARBA00012180"/>
    </source>
</evidence>
<accession>A0A2X2R986</accession>
<dbReference type="Gene3D" id="3.30.420.10">
    <property type="entry name" value="Ribonuclease H-like superfamily/Ribonuclease H"/>
    <property type="match status" value="1"/>
</dbReference>
<dbReference type="InterPro" id="IPR037056">
    <property type="entry name" value="RNase_H1_N_sf"/>
</dbReference>
<gene>
    <name evidence="14" type="primary">rnhA</name>
    <name evidence="14" type="ORF">NCTC11546_00151</name>
</gene>
<comment type="similarity">
    <text evidence="3 11">Belongs to the RNase H family.</text>
</comment>
<dbReference type="GO" id="GO:0046872">
    <property type="term" value="F:metal ion binding"/>
    <property type="evidence" value="ECO:0007669"/>
    <property type="project" value="UniProtKB-KW"/>
</dbReference>
<evidence type="ECO:0000256" key="7">
    <source>
        <dbReference type="ARBA" id="ARBA00022723"/>
    </source>
</evidence>